<name>A0ACC0C0W0_CATRO</name>
<proteinExistence type="predicted"/>
<accession>A0ACC0C0W0</accession>
<sequence>MTVLEDQKLKEDLGGNQTVDLTGEVFKIVSQERSILSYKTNRDAYNSMINIPASYDKATALKSSSNAQKRNYSTSSSTRMKNEKVPKTCNKMRVSQERVEKSFPITSSMKNEGYAYPLKTYLGSITSKTKIFWTSCDKCKFKFEYNDNL</sequence>
<organism evidence="1 2">
    <name type="scientific">Catharanthus roseus</name>
    <name type="common">Madagascar periwinkle</name>
    <name type="synonym">Vinca rosea</name>
    <dbReference type="NCBI Taxonomy" id="4058"/>
    <lineage>
        <taxon>Eukaryota</taxon>
        <taxon>Viridiplantae</taxon>
        <taxon>Streptophyta</taxon>
        <taxon>Embryophyta</taxon>
        <taxon>Tracheophyta</taxon>
        <taxon>Spermatophyta</taxon>
        <taxon>Magnoliopsida</taxon>
        <taxon>eudicotyledons</taxon>
        <taxon>Gunneridae</taxon>
        <taxon>Pentapetalae</taxon>
        <taxon>asterids</taxon>
        <taxon>lamiids</taxon>
        <taxon>Gentianales</taxon>
        <taxon>Apocynaceae</taxon>
        <taxon>Rauvolfioideae</taxon>
        <taxon>Vinceae</taxon>
        <taxon>Catharanthinae</taxon>
        <taxon>Catharanthus</taxon>
    </lineage>
</organism>
<comment type="caution">
    <text evidence="1">The sequence shown here is derived from an EMBL/GenBank/DDBJ whole genome shotgun (WGS) entry which is preliminary data.</text>
</comment>
<protein>
    <submittedName>
        <fullName evidence="1">Uncharacterized protein</fullName>
    </submittedName>
</protein>
<gene>
    <name evidence="1" type="ORF">M9H77_09475</name>
</gene>
<keyword evidence="2" id="KW-1185">Reference proteome</keyword>
<evidence type="ECO:0000313" key="2">
    <source>
        <dbReference type="Proteomes" id="UP001060085"/>
    </source>
</evidence>
<dbReference type="Proteomes" id="UP001060085">
    <property type="component" value="Linkage Group LG02"/>
</dbReference>
<reference evidence="2" key="1">
    <citation type="journal article" date="2023" name="Nat. Plants">
        <title>Single-cell RNA sequencing provides a high-resolution roadmap for understanding the multicellular compartmentation of specialized metabolism.</title>
        <authorList>
            <person name="Sun S."/>
            <person name="Shen X."/>
            <person name="Li Y."/>
            <person name="Li Y."/>
            <person name="Wang S."/>
            <person name="Li R."/>
            <person name="Zhang H."/>
            <person name="Shen G."/>
            <person name="Guo B."/>
            <person name="Wei J."/>
            <person name="Xu J."/>
            <person name="St-Pierre B."/>
            <person name="Chen S."/>
            <person name="Sun C."/>
        </authorList>
    </citation>
    <scope>NUCLEOTIDE SEQUENCE [LARGE SCALE GENOMIC DNA]</scope>
</reference>
<evidence type="ECO:0000313" key="1">
    <source>
        <dbReference type="EMBL" id="KAI5678525.1"/>
    </source>
</evidence>
<dbReference type="EMBL" id="CM044702">
    <property type="protein sequence ID" value="KAI5678525.1"/>
    <property type="molecule type" value="Genomic_DNA"/>
</dbReference>